<dbReference type="InterPro" id="IPR050595">
    <property type="entry name" value="Bact_response_regulator"/>
</dbReference>
<dbReference type="SUPFAM" id="SSF52172">
    <property type="entry name" value="CheY-like"/>
    <property type="match status" value="1"/>
</dbReference>
<dbReference type="PROSITE" id="PS50110">
    <property type="entry name" value="RESPONSE_REGULATORY"/>
    <property type="match status" value="1"/>
</dbReference>
<keyword evidence="1 2" id="KW-0597">Phosphoprotein</keyword>
<evidence type="ECO:0000259" key="3">
    <source>
        <dbReference type="PROSITE" id="PS50110"/>
    </source>
</evidence>
<dbReference type="PANTHER" id="PTHR44591:SF23">
    <property type="entry name" value="CHEY SUBFAMILY"/>
    <property type="match status" value="1"/>
</dbReference>
<feature type="modified residue" description="4-aspartylphosphate" evidence="2">
    <location>
        <position position="62"/>
    </location>
</feature>
<evidence type="ECO:0000256" key="2">
    <source>
        <dbReference type="PROSITE-ProRule" id="PRU00169"/>
    </source>
</evidence>
<feature type="domain" description="Response regulatory" evidence="3">
    <location>
        <begin position="12"/>
        <end position="125"/>
    </location>
</feature>
<name>A0ABZ0CQB0_9BURK</name>
<accession>A0ABZ0CQB0</accession>
<gene>
    <name evidence="4" type="ORF">RXV79_19070</name>
</gene>
<evidence type="ECO:0000256" key="1">
    <source>
        <dbReference type="ARBA" id="ARBA00022553"/>
    </source>
</evidence>
<evidence type="ECO:0000313" key="5">
    <source>
        <dbReference type="Proteomes" id="UP001303946"/>
    </source>
</evidence>
<protein>
    <submittedName>
        <fullName evidence="4">Response regulator</fullName>
    </submittedName>
</protein>
<dbReference type="EMBL" id="CP136336">
    <property type="protein sequence ID" value="WOB07013.1"/>
    <property type="molecule type" value="Genomic_DNA"/>
</dbReference>
<dbReference type="Gene3D" id="3.40.50.2300">
    <property type="match status" value="1"/>
</dbReference>
<dbReference type="InterPro" id="IPR011006">
    <property type="entry name" value="CheY-like_superfamily"/>
</dbReference>
<dbReference type="Proteomes" id="UP001303946">
    <property type="component" value="Chromosome"/>
</dbReference>
<proteinExistence type="predicted"/>
<dbReference type="RefSeq" id="WP_316699686.1">
    <property type="nucleotide sequence ID" value="NZ_CP136336.1"/>
</dbReference>
<keyword evidence="5" id="KW-1185">Reference proteome</keyword>
<reference evidence="4 5" key="1">
    <citation type="submission" date="2023-10" db="EMBL/GenBank/DDBJ databases">
        <title>Bacteria for the degradation of biodegradable plastic PBAT(Polybutylene adipate terephthalate).</title>
        <authorList>
            <person name="Weon H.-Y."/>
            <person name="Yeon J."/>
        </authorList>
    </citation>
    <scope>NUCLEOTIDE SEQUENCE [LARGE SCALE GENOMIC DNA]</scope>
    <source>
        <strain evidence="4 5">SBD 7-3</strain>
    </source>
</reference>
<dbReference type="PANTHER" id="PTHR44591">
    <property type="entry name" value="STRESS RESPONSE REGULATOR PROTEIN 1"/>
    <property type="match status" value="1"/>
</dbReference>
<evidence type="ECO:0000313" key="4">
    <source>
        <dbReference type="EMBL" id="WOB07013.1"/>
    </source>
</evidence>
<organism evidence="4 5">
    <name type="scientific">Piscinibacter gummiphilus</name>
    <dbReference type="NCBI Taxonomy" id="946333"/>
    <lineage>
        <taxon>Bacteria</taxon>
        <taxon>Pseudomonadati</taxon>
        <taxon>Pseudomonadota</taxon>
        <taxon>Betaproteobacteria</taxon>
        <taxon>Burkholderiales</taxon>
        <taxon>Sphaerotilaceae</taxon>
        <taxon>Piscinibacter</taxon>
    </lineage>
</organism>
<dbReference type="Pfam" id="PF00072">
    <property type="entry name" value="Response_reg"/>
    <property type="match status" value="1"/>
</dbReference>
<dbReference type="InterPro" id="IPR001789">
    <property type="entry name" value="Sig_transdc_resp-reg_receiver"/>
</dbReference>
<sequence length="143" mass="16072">MQRELHLAGPQDVLYIEDHPTNVHLMQALFKRCPHLNLVVAQDGREARRLAGDLRPGLLLVDLRLPDCHGSDLLEELRQREGYADIPAVAVTAEPAFRIEGTSFCEVWPKPLDLAFVLDRLDQFAANGPFFAQLQRTPAVLQP</sequence>
<dbReference type="SMART" id="SM00448">
    <property type="entry name" value="REC"/>
    <property type="match status" value="1"/>
</dbReference>